<organism evidence="2 3">
    <name type="scientific">Nyssa sinensis</name>
    <dbReference type="NCBI Taxonomy" id="561372"/>
    <lineage>
        <taxon>Eukaryota</taxon>
        <taxon>Viridiplantae</taxon>
        <taxon>Streptophyta</taxon>
        <taxon>Embryophyta</taxon>
        <taxon>Tracheophyta</taxon>
        <taxon>Spermatophyta</taxon>
        <taxon>Magnoliopsida</taxon>
        <taxon>eudicotyledons</taxon>
        <taxon>Gunneridae</taxon>
        <taxon>Pentapetalae</taxon>
        <taxon>asterids</taxon>
        <taxon>Cornales</taxon>
        <taxon>Nyssaceae</taxon>
        <taxon>Nyssa</taxon>
    </lineage>
</organism>
<evidence type="ECO:0000313" key="3">
    <source>
        <dbReference type="Proteomes" id="UP000325577"/>
    </source>
</evidence>
<feature type="region of interest" description="Disordered" evidence="1">
    <location>
        <begin position="173"/>
        <end position="229"/>
    </location>
</feature>
<name>A0A5J5B4K6_9ASTE</name>
<evidence type="ECO:0000313" key="2">
    <source>
        <dbReference type="EMBL" id="KAA8538185.1"/>
    </source>
</evidence>
<dbReference type="OrthoDB" id="1845088at2759"/>
<feature type="compositionally biased region" description="Polar residues" evidence="1">
    <location>
        <begin position="202"/>
        <end position="213"/>
    </location>
</feature>
<dbReference type="Proteomes" id="UP000325577">
    <property type="component" value="Linkage Group LG15"/>
</dbReference>
<dbReference type="AlphaFoldDB" id="A0A5J5B4K6"/>
<dbReference type="PANTHER" id="PTHR47481:SF10">
    <property type="entry name" value="COPIA-LIKE POLYPROTEIN_RETROTRANSPOSON"/>
    <property type="match status" value="1"/>
</dbReference>
<reference evidence="2 3" key="1">
    <citation type="submission" date="2019-09" db="EMBL/GenBank/DDBJ databases">
        <title>A chromosome-level genome assembly of the Chinese tupelo Nyssa sinensis.</title>
        <authorList>
            <person name="Yang X."/>
            <person name="Kang M."/>
            <person name="Yang Y."/>
            <person name="Xiong H."/>
            <person name="Wang M."/>
            <person name="Zhang Z."/>
            <person name="Wang Z."/>
            <person name="Wu H."/>
            <person name="Ma T."/>
            <person name="Liu J."/>
            <person name="Xi Z."/>
        </authorList>
    </citation>
    <scope>NUCLEOTIDE SEQUENCE [LARGE SCALE GENOMIC DNA]</scope>
    <source>
        <strain evidence="2">J267</strain>
        <tissue evidence="2">Leaf</tissue>
    </source>
</reference>
<keyword evidence="3" id="KW-1185">Reference proteome</keyword>
<feature type="compositionally biased region" description="Polar residues" evidence="1">
    <location>
        <begin position="173"/>
        <end position="191"/>
    </location>
</feature>
<sequence length="259" mass="28305">MSSSNSATKPPNHPSIISVPTVATIKLSQDNYLLWKAQMVPYFRGQDLFGYLDGTTSKPPQTISVSYPETNVISDRLNLAYSQWVKQDNVILSTLMSSLIEGVLAQVYVSRHVIFDENLFPHTSENKLHSPAPQTSNSVLLPLPINPSSSTSFRDLTPNLIPTSIESAPLCSISSRAGHGTSTQPATNPLDSNAAPHENEQPAPTNTHSMTTRSKNHIHKPRQQPDGCIRYPLPRALIAETTSQALEPTSYTKASKLAH</sequence>
<gene>
    <name evidence="2" type="ORF">F0562_027793</name>
</gene>
<dbReference type="EMBL" id="CM018038">
    <property type="protein sequence ID" value="KAA8538185.1"/>
    <property type="molecule type" value="Genomic_DNA"/>
</dbReference>
<protein>
    <submittedName>
        <fullName evidence="2">Uncharacterized protein</fullName>
    </submittedName>
</protein>
<dbReference type="PANTHER" id="PTHR47481">
    <property type="match status" value="1"/>
</dbReference>
<evidence type="ECO:0000256" key="1">
    <source>
        <dbReference type="SAM" id="MobiDB-lite"/>
    </source>
</evidence>
<proteinExistence type="predicted"/>
<accession>A0A5J5B4K6</accession>